<keyword evidence="2" id="KW-1185">Reference proteome</keyword>
<comment type="caution">
    <text evidence="1">The sequence shown here is derived from an EMBL/GenBank/DDBJ whole genome shotgun (WGS) entry which is preliminary data.</text>
</comment>
<protein>
    <recommendedName>
        <fullName evidence="3">Prevent-host-death family protein</fullName>
    </recommendedName>
</protein>
<sequence length="155" mass="17068">MPDVIFQASDLTNTKRRQFLDAAKTGRAHLRDADGTSIVALPASDLEVLEQLAHWSAEHRRLVQLVDAGGQLGVATLGSLAWLRAFDRDDMRAFAEELQETLIIAMADNDAAPIREVVRAWRVTASQLEDPVRRAVLTGRFDPLSYVDAGSSRGE</sequence>
<gene>
    <name evidence="1" type="ORF">CLV28_0065</name>
</gene>
<evidence type="ECO:0000313" key="1">
    <source>
        <dbReference type="EMBL" id="PJJ76857.1"/>
    </source>
</evidence>
<evidence type="ECO:0000313" key="2">
    <source>
        <dbReference type="Proteomes" id="UP000231693"/>
    </source>
</evidence>
<accession>A0A2M9CY88</accession>
<evidence type="ECO:0008006" key="3">
    <source>
        <dbReference type="Google" id="ProtNLM"/>
    </source>
</evidence>
<name>A0A2M9CY88_9CELL</name>
<dbReference type="AlphaFoldDB" id="A0A2M9CY88"/>
<reference evidence="1 2" key="1">
    <citation type="submission" date="2017-11" db="EMBL/GenBank/DDBJ databases">
        <title>Genomic Encyclopedia of Archaeal and Bacterial Type Strains, Phase II (KMG-II): From Individual Species to Whole Genera.</title>
        <authorList>
            <person name="Goeker M."/>
        </authorList>
    </citation>
    <scope>NUCLEOTIDE SEQUENCE [LARGE SCALE GENOMIC DNA]</scope>
    <source>
        <strain evidence="1 2">DSM 25478</strain>
    </source>
</reference>
<dbReference type="OrthoDB" id="3232134at2"/>
<dbReference type="EMBL" id="PGFE01000001">
    <property type="protein sequence ID" value="PJJ76857.1"/>
    <property type="molecule type" value="Genomic_DNA"/>
</dbReference>
<dbReference type="RefSeq" id="WP_100421343.1">
    <property type="nucleotide sequence ID" value="NZ_BOOX01000015.1"/>
</dbReference>
<organism evidence="1 2">
    <name type="scientific">Sediminihabitans luteus</name>
    <dbReference type="NCBI Taxonomy" id="1138585"/>
    <lineage>
        <taxon>Bacteria</taxon>
        <taxon>Bacillati</taxon>
        <taxon>Actinomycetota</taxon>
        <taxon>Actinomycetes</taxon>
        <taxon>Micrococcales</taxon>
        <taxon>Cellulomonadaceae</taxon>
        <taxon>Sediminihabitans</taxon>
    </lineage>
</organism>
<dbReference type="Proteomes" id="UP000231693">
    <property type="component" value="Unassembled WGS sequence"/>
</dbReference>
<proteinExistence type="predicted"/>